<comment type="caution">
    <text evidence="2">The sequence shown here is derived from an EMBL/GenBank/DDBJ whole genome shotgun (WGS) entry which is preliminary data.</text>
</comment>
<dbReference type="Proteomes" id="UP001607302">
    <property type="component" value="Unassembled WGS sequence"/>
</dbReference>
<dbReference type="AlphaFoldDB" id="A0ABD2BLW7"/>
<keyword evidence="3" id="KW-1185">Reference proteome</keyword>
<sequence length="77" mass="9249">MKLNRYISPSKSNRTKASVLRTEDVRDSSAKRKVGELRRSYETTLFREGAPSFPRQDRKQKKDKYMTFRDSICYFKY</sequence>
<organism evidence="2 3">
    <name type="scientific">Vespula squamosa</name>
    <name type="common">Southern yellow jacket</name>
    <name type="synonym">Wasp</name>
    <dbReference type="NCBI Taxonomy" id="30214"/>
    <lineage>
        <taxon>Eukaryota</taxon>
        <taxon>Metazoa</taxon>
        <taxon>Ecdysozoa</taxon>
        <taxon>Arthropoda</taxon>
        <taxon>Hexapoda</taxon>
        <taxon>Insecta</taxon>
        <taxon>Pterygota</taxon>
        <taxon>Neoptera</taxon>
        <taxon>Endopterygota</taxon>
        <taxon>Hymenoptera</taxon>
        <taxon>Apocrita</taxon>
        <taxon>Aculeata</taxon>
        <taxon>Vespoidea</taxon>
        <taxon>Vespidae</taxon>
        <taxon>Vespinae</taxon>
        <taxon>Vespula</taxon>
    </lineage>
</organism>
<reference evidence="2 3" key="1">
    <citation type="journal article" date="2024" name="Ann. Entomol. Soc. Am.">
        <title>Genomic analyses of the southern and eastern yellowjacket wasps (Hymenoptera: Vespidae) reveal evolutionary signatures of social life.</title>
        <authorList>
            <person name="Catto M.A."/>
            <person name="Caine P.B."/>
            <person name="Orr S.E."/>
            <person name="Hunt B.G."/>
            <person name="Goodisman M.A.D."/>
        </authorList>
    </citation>
    <scope>NUCLEOTIDE SEQUENCE [LARGE SCALE GENOMIC DNA]</scope>
    <source>
        <strain evidence="2">233</strain>
        <tissue evidence="2">Head and thorax</tissue>
    </source>
</reference>
<evidence type="ECO:0000313" key="3">
    <source>
        <dbReference type="Proteomes" id="UP001607302"/>
    </source>
</evidence>
<feature type="compositionally biased region" description="Polar residues" evidence="1">
    <location>
        <begin position="7"/>
        <end position="16"/>
    </location>
</feature>
<protein>
    <submittedName>
        <fullName evidence="2">Uncharacterized protein</fullName>
    </submittedName>
</protein>
<proteinExistence type="predicted"/>
<gene>
    <name evidence="2" type="ORF">V1478_003466</name>
</gene>
<evidence type="ECO:0000313" key="2">
    <source>
        <dbReference type="EMBL" id="KAL2733768.1"/>
    </source>
</evidence>
<dbReference type="EMBL" id="JAUDFV010000074">
    <property type="protein sequence ID" value="KAL2733768.1"/>
    <property type="molecule type" value="Genomic_DNA"/>
</dbReference>
<name>A0ABD2BLW7_VESSQ</name>
<feature type="region of interest" description="Disordered" evidence="1">
    <location>
        <begin position="1"/>
        <end position="24"/>
    </location>
</feature>
<accession>A0ABD2BLW7</accession>
<evidence type="ECO:0000256" key="1">
    <source>
        <dbReference type="SAM" id="MobiDB-lite"/>
    </source>
</evidence>